<evidence type="ECO:0000256" key="1">
    <source>
        <dbReference type="SAM" id="MobiDB-lite"/>
    </source>
</evidence>
<comment type="caution">
    <text evidence="2">The sequence shown here is derived from an EMBL/GenBank/DDBJ whole genome shotgun (WGS) entry which is preliminary data.</text>
</comment>
<gene>
    <name evidence="2" type="ORF">GCM10023082_00900</name>
</gene>
<organism evidence="2 3">
    <name type="scientific">Streptomyces tremellae</name>
    <dbReference type="NCBI Taxonomy" id="1124239"/>
    <lineage>
        <taxon>Bacteria</taxon>
        <taxon>Bacillati</taxon>
        <taxon>Actinomycetota</taxon>
        <taxon>Actinomycetes</taxon>
        <taxon>Kitasatosporales</taxon>
        <taxon>Streptomycetaceae</taxon>
        <taxon>Streptomyces</taxon>
    </lineage>
</organism>
<keyword evidence="3" id="KW-1185">Reference proteome</keyword>
<evidence type="ECO:0000313" key="3">
    <source>
        <dbReference type="Proteomes" id="UP001499884"/>
    </source>
</evidence>
<name>A0ABP7DQQ7_9ACTN</name>
<reference evidence="3" key="1">
    <citation type="journal article" date="2019" name="Int. J. Syst. Evol. Microbiol.">
        <title>The Global Catalogue of Microorganisms (GCM) 10K type strain sequencing project: providing services to taxonomists for standard genome sequencing and annotation.</title>
        <authorList>
            <consortium name="The Broad Institute Genomics Platform"/>
            <consortium name="The Broad Institute Genome Sequencing Center for Infectious Disease"/>
            <person name="Wu L."/>
            <person name="Ma J."/>
        </authorList>
    </citation>
    <scope>NUCLEOTIDE SEQUENCE [LARGE SCALE GENOMIC DNA]</scope>
    <source>
        <strain evidence="3">JCM 30846</strain>
    </source>
</reference>
<proteinExistence type="predicted"/>
<evidence type="ECO:0000313" key="2">
    <source>
        <dbReference type="EMBL" id="GAA3706752.1"/>
    </source>
</evidence>
<dbReference type="Proteomes" id="UP001499884">
    <property type="component" value="Unassembled WGS sequence"/>
</dbReference>
<protein>
    <submittedName>
        <fullName evidence="2">Uncharacterized protein</fullName>
    </submittedName>
</protein>
<accession>A0ABP7DQQ7</accession>
<dbReference type="EMBL" id="BAABEP010000001">
    <property type="protein sequence ID" value="GAA3706752.1"/>
    <property type="molecule type" value="Genomic_DNA"/>
</dbReference>
<feature type="region of interest" description="Disordered" evidence="1">
    <location>
        <begin position="56"/>
        <end position="75"/>
    </location>
</feature>
<sequence length="75" mass="7815">MILVCRAVPADRGGGIEADGAMADMAPRNMVAGLWRAGWGRGGRPLRRVRTDCWAGGCGDHTTGPPPREGLANAT</sequence>